<dbReference type="EMBL" id="DYXT01000016">
    <property type="protein sequence ID" value="HJE38573.1"/>
    <property type="molecule type" value="Genomic_DNA"/>
</dbReference>
<sequence>MKKDAVIYHGAELRAPWSLEVGEGTSIGDNAILDARRGGIRFGKSVNVGSRVCLWTGSHDHSDPWFRSTPQSRGPIVVGDRVWIGPNAQILHSVSIGEGAVIAAGAVVTKDVPPFAIMGGIPAKQIGTRSKDLRYQFTGEHLHFL</sequence>
<dbReference type="InterPro" id="IPR018357">
    <property type="entry name" value="Hexapep_transf_CS"/>
</dbReference>
<protein>
    <submittedName>
        <fullName evidence="5">Acyltransferase</fullName>
    </submittedName>
</protein>
<evidence type="ECO:0000313" key="5">
    <source>
        <dbReference type="EMBL" id="HJE38573.1"/>
    </source>
</evidence>
<evidence type="ECO:0000256" key="2">
    <source>
        <dbReference type="ARBA" id="ARBA00022679"/>
    </source>
</evidence>
<dbReference type="GO" id="GO:0008374">
    <property type="term" value="F:O-acyltransferase activity"/>
    <property type="evidence" value="ECO:0007669"/>
    <property type="project" value="TreeGrafter"/>
</dbReference>
<comment type="caution">
    <text evidence="5">The sequence shown here is derived from an EMBL/GenBank/DDBJ whole genome shotgun (WGS) entry which is preliminary data.</text>
</comment>
<keyword evidence="3" id="KW-0677">Repeat</keyword>
<accession>A0A921E738</accession>
<keyword evidence="2" id="KW-0808">Transferase</keyword>
<dbReference type="Gene3D" id="2.160.10.10">
    <property type="entry name" value="Hexapeptide repeat proteins"/>
    <property type="match status" value="1"/>
</dbReference>
<reference evidence="5" key="2">
    <citation type="submission" date="2021-09" db="EMBL/GenBank/DDBJ databases">
        <authorList>
            <person name="Gilroy R."/>
        </authorList>
    </citation>
    <scope>NUCLEOTIDE SEQUENCE</scope>
    <source>
        <strain evidence="5">4100</strain>
    </source>
</reference>
<keyword evidence="4 5" id="KW-0012">Acyltransferase</keyword>
<proteinExistence type="inferred from homology"/>
<organism evidence="5 6">
    <name type="scientific">Candidatus Amulumruptor caecigallinarius</name>
    <dbReference type="NCBI Taxonomy" id="2109911"/>
    <lineage>
        <taxon>Bacteria</taxon>
        <taxon>Pseudomonadati</taxon>
        <taxon>Bacteroidota</taxon>
        <taxon>Bacteroidia</taxon>
        <taxon>Bacteroidales</taxon>
        <taxon>Muribaculaceae</taxon>
        <taxon>Candidatus Amulumruptor</taxon>
    </lineage>
</organism>
<evidence type="ECO:0000256" key="1">
    <source>
        <dbReference type="ARBA" id="ARBA00007274"/>
    </source>
</evidence>
<comment type="similarity">
    <text evidence="1">Belongs to the transferase hexapeptide repeat family.</text>
</comment>
<evidence type="ECO:0000256" key="3">
    <source>
        <dbReference type="ARBA" id="ARBA00022737"/>
    </source>
</evidence>
<dbReference type="SUPFAM" id="SSF51161">
    <property type="entry name" value="Trimeric LpxA-like enzymes"/>
    <property type="match status" value="1"/>
</dbReference>
<dbReference type="Pfam" id="PF14602">
    <property type="entry name" value="Hexapep_2"/>
    <property type="match status" value="1"/>
</dbReference>
<dbReference type="Proteomes" id="UP000711407">
    <property type="component" value="Unassembled WGS sequence"/>
</dbReference>
<dbReference type="AlphaFoldDB" id="A0A921E738"/>
<dbReference type="PANTHER" id="PTHR23416">
    <property type="entry name" value="SIALIC ACID SYNTHASE-RELATED"/>
    <property type="match status" value="1"/>
</dbReference>
<dbReference type="PROSITE" id="PS00101">
    <property type="entry name" value="HEXAPEP_TRANSFERASES"/>
    <property type="match status" value="1"/>
</dbReference>
<dbReference type="GO" id="GO:0005829">
    <property type="term" value="C:cytosol"/>
    <property type="evidence" value="ECO:0007669"/>
    <property type="project" value="TreeGrafter"/>
</dbReference>
<dbReference type="InterPro" id="IPR051159">
    <property type="entry name" value="Hexapeptide_acetyltransf"/>
</dbReference>
<dbReference type="InterPro" id="IPR011004">
    <property type="entry name" value="Trimer_LpxA-like_sf"/>
</dbReference>
<dbReference type="InterPro" id="IPR001451">
    <property type="entry name" value="Hexapep"/>
</dbReference>
<name>A0A921E738_9BACT</name>
<dbReference type="PANTHER" id="PTHR23416:SF23">
    <property type="entry name" value="ACETYLTRANSFERASE C18B11.09C-RELATED"/>
    <property type="match status" value="1"/>
</dbReference>
<dbReference type="Pfam" id="PF00132">
    <property type="entry name" value="Hexapep"/>
    <property type="match status" value="1"/>
</dbReference>
<reference evidence="5" key="1">
    <citation type="journal article" date="2021" name="PeerJ">
        <title>Extensive microbial diversity within the chicken gut microbiome revealed by metagenomics and culture.</title>
        <authorList>
            <person name="Gilroy R."/>
            <person name="Ravi A."/>
            <person name="Getino M."/>
            <person name="Pursley I."/>
            <person name="Horton D.L."/>
            <person name="Alikhan N.F."/>
            <person name="Baker D."/>
            <person name="Gharbi K."/>
            <person name="Hall N."/>
            <person name="Watson M."/>
            <person name="Adriaenssens E.M."/>
            <person name="Foster-Nyarko E."/>
            <person name="Jarju S."/>
            <person name="Secka A."/>
            <person name="Antonio M."/>
            <person name="Oren A."/>
            <person name="Chaudhuri R.R."/>
            <person name="La Ragione R."/>
            <person name="Hildebrand F."/>
            <person name="Pallen M.J."/>
        </authorList>
    </citation>
    <scope>NUCLEOTIDE SEQUENCE</scope>
    <source>
        <strain evidence="5">4100</strain>
    </source>
</reference>
<evidence type="ECO:0000256" key="4">
    <source>
        <dbReference type="ARBA" id="ARBA00023315"/>
    </source>
</evidence>
<gene>
    <name evidence="5" type="ORF">K8V47_02255</name>
</gene>
<dbReference type="CDD" id="cd04647">
    <property type="entry name" value="LbH_MAT_like"/>
    <property type="match status" value="1"/>
</dbReference>
<evidence type="ECO:0000313" key="6">
    <source>
        <dbReference type="Proteomes" id="UP000711407"/>
    </source>
</evidence>